<keyword evidence="3" id="KW-1185">Reference proteome</keyword>
<protein>
    <submittedName>
        <fullName evidence="2">Uncharacterized protein</fullName>
    </submittedName>
</protein>
<feature type="region of interest" description="Disordered" evidence="1">
    <location>
        <begin position="70"/>
        <end position="94"/>
    </location>
</feature>
<name>E9G766_DAPPU</name>
<evidence type="ECO:0000313" key="3">
    <source>
        <dbReference type="Proteomes" id="UP000000305"/>
    </source>
</evidence>
<dbReference type="AlphaFoldDB" id="E9G766"/>
<dbReference type="HOGENOM" id="CLU_2388431_0_0_1"/>
<organism evidence="2 3">
    <name type="scientific">Daphnia pulex</name>
    <name type="common">Water flea</name>
    <dbReference type="NCBI Taxonomy" id="6669"/>
    <lineage>
        <taxon>Eukaryota</taxon>
        <taxon>Metazoa</taxon>
        <taxon>Ecdysozoa</taxon>
        <taxon>Arthropoda</taxon>
        <taxon>Crustacea</taxon>
        <taxon>Branchiopoda</taxon>
        <taxon>Diplostraca</taxon>
        <taxon>Cladocera</taxon>
        <taxon>Anomopoda</taxon>
        <taxon>Daphniidae</taxon>
        <taxon>Daphnia</taxon>
    </lineage>
</organism>
<dbReference type="EMBL" id="GL732534">
    <property type="protein sequence ID" value="EFX84697.1"/>
    <property type="molecule type" value="Genomic_DNA"/>
</dbReference>
<gene>
    <name evidence="2" type="ORF">DAPPUDRAFT_238705</name>
</gene>
<dbReference type="Proteomes" id="UP000000305">
    <property type="component" value="Unassembled WGS sequence"/>
</dbReference>
<dbReference type="InParanoid" id="E9G766"/>
<reference evidence="2 3" key="1">
    <citation type="journal article" date="2011" name="Science">
        <title>The ecoresponsive genome of Daphnia pulex.</title>
        <authorList>
            <person name="Colbourne J.K."/>
            <person name="Pfrender M.E."/>
            <person name="Gilbert D."/>
            <person name="Thomas W.K."/>
            <person name="Tucker A."/>
            <person name="Oakley T.H."/>
            <person name="Tokishita S."/>
            <person name="Aerts A."/>
            <person name="Arnold G.J."/>
            <person name="Basu M.K."/>
            <person name="Bauer D.J."/>
            <person name="Caceres C.E."/>
            <person name="Carmel L."/>
            <person name="Casola C."/>
            <person name="Choi J.H."/>
            <person name="Detter J.C."/>
            <person name="Dong Q."/>
            <person name="Dusheyko S."/>
            <person name="Eads B.D."/>
            <person name="Frohlich T."/>
            <person name="Geiler-Samerotte K.A."/>
            <person name="Gerlach D."/>
            <person name="Hatcher P."/>
            <person name="Jogdeo S."/>
            <person name="Krijgsveld J."/>
            <person name="Kriventseva E.V."/>
            <person name="Kultz D."/>
            <person name="Laforsch C."/>
            <person name="Lindquist E."/>
            <person name="Lopez J."/>
            <person name="Manak J.R."/>
            <person name="Muller J."/>
            <person name="Pangilinan J."/>
            <person name="Patwardhan R.P."/>
            <person name="Pitluck S."/>
            <person name="Pritham E.J."/>
            <person name="Rechtsteiner A."/>
            <person name="Rho M."/>
            <person name="Rogozin I.B."/>
            <person name="Sakarya O."/>
            <person name="Salamov A."/>
            <person name="Schaack S."/>
            <person name="Shapiro H."/>
            <person name="Shiga Y."/>
            <person name="Skalitzky C."/>
            <person name="Smith Z."/>
            <person name="Souvorov A."/>
            <person name="Sung W."/>
            <person name="Tang Z."/>
            <person name="Tsuchiya D."/>
            <person name="Tu H."/>
            <person name="Vos H."/>
            <person name="Wang M."/>
            <person name="Wolf Y.I."/>
            <person name="Yamagata H."/>
            <person name="Yamada T."/>
            <person name="Ye Y."/>
            <person name="Shaw J.R."/>
            <person name="Andrews J."/>
            <person name="Crease T.J."/>
            <person name="Tang H."/>
            <person name="Lucas S.M."/>
            <person name="Robertson H.M."/>
            <person name="Bork P."/>
            <person name="Koonin E.V."/>
            <person name="Zdobnov E.M."/>
            <person name="Grigoriev I.V."/>
            <person name="Lynch M."/>
            <person name="Boore J.L."/>
        </authorList>
    </citation>
    <scope>NUCLEOTIDE SEQUENCE [LARGE SCALE GENOMIC DNA]</scope>
</reference>
<evidence type="ECO:0000313" key="2">
    <source>
        <dbReference type="EMBL" id="EFX84697.1"/>
    </source>
</evidence>
<proteinExistence type="predicted"/>
<evidence type="ECO:0000256" key="1">
    <source>
        <dbReference type="SAM" id="MobiDB-lite"/>
    </source>
</evidence>
<accession>E9G766</accession>
<dbReference type="KEGG" id="dpx:DAPPUDRAFT_238705"/>
<sequence>MSTTAAALIPSAAGNSSSASLFSGTHVATVSGGGHAVCETRVPCFYSVAPKKFVDSAEIGSHRQTTFLCVTQHNSEQPSTKSFAKGRSSTRSPD</sequence>